<dbReference type="RefSeq" id="XP_028478779.1">
    <property type="nucleotide sequence ID" value="XM_028619807.1"/>
</dbReference>
<organism evidence="2 3">
    <name type="scientific">Apiotrichum porosum</name>
    <dbReference type="NCBI Taxonomy" id="105984"/>
    <lineage>
        <taxon>Eukaryota</taxon>
        <taxon>Fungi</taxon>
        <taxon>Dikarya</taxon>
        <taxon>Basidiomycota</taxon>
        <taxon>Agaricomycotina</taxon>
        <taxon>Tremellomycetes</taxon>
        <taxon>Trichosporonales</taxon>
        <taxon>Trichosporonaceae</taxon>
        <taxon>Apiotrichum</taxon>
    </lineage>
</organism>
<evidence type="ECO:0000313" key="3">
    <source>
        <dbReference type="Proteomes" id="UP000279236"/>
    </source>
</evidence>
<dbReference type="Proteomes" id="UP000279236">
    <property type="component" value="Unassembled WGS sequence"/>
</dbReference>
<dbReference type="EMBL" id="RSCE01000002">
    <property type="protein sequence ID" value="RSH85994.1"/>
    <property type="molecule type" value="Genomic_DNA"/>
</dbReference>
<feature type="region of interest" description="Disordered" evidence="1">
    <location>
        <begin position="1"/>
        <end position="28"/>
    </location>
</feature>
<evidence type="ECO:0008006" key="4">
    <source>
        <dbReference type="Google" id="ProtNLM"/>
    </source>
</evidence>
<proteinExistence type="predicted"/>
<feature type="compositionally biased region" description="Low complexity" evidence="1">
    <location>
        <begin position="1"/>
        <end position="21"/>
    </location>
</feature>
<dbReference type="GeneID" id="39588724"/>
<protein>
    <recommendedName>
        <fullName evidence="4">Ubiquitin-like domain-containing protein</fullName>
    </recommendedName>
</protein>
<keyword evidence="3" id="KW-1185">Reference proteome</keyword>
<evidence type="ECO:0000313" key="2">
    <source>
        <dbReference type="EMBL" id="RSH85994.1"/>
    </source>
</evidence>
<name>A0A427Y4I3_9TREE</name>
<dbReference type="Gene3D" id="3.10.20.90">
    <property type="entry name" value="Phosphatidylinositol 3-kinase Catalytic Subunit, Chain A, domain 1"/>
    <property type="match status" value="1"/>
</dbReference>
<sequence length="117" mass="13418">MSWTHSRSTTPRRQTSSPSPSGERLSIEPKREVRSVRIRLRDQSESKSAEFKVKVTVRWIQLKELYARQHSDMDPTSLRLILEGNRVDLTPDSVIADSLDEDTVEGEVITVDVVLER</sequence>
<evidence type="ECO:0000256" key="1">
    <source>
        <dbReference type="SAM" id="MobiDB-lite"/>
    </source>
</evidence>
<dbReference type="AlphaFoldDB" id="A0A427Y4I3"/>
<comment type="caution">
    <text evidence="2">The sequence shown here is derived from an EMBL/GenBank/DDBJ whole genome shotgun (WGS) entry which is preliminary data.</text>
</comment>
<accession>A0A427Y4I3</accession>
<reference evidence="2 3" key="1">
    <citation type="submission" date="2018-11" db="EMBL/GenBank/DDBJ databases">
        <title>Genome sequence of Apiotrichum porosum DSM 27194.</title>
        <authorList>
            <person name="Aliyu H."/>
            <person name="Gorte O."/>
            <person name="Ochsenreither K."/>
        </authorList>
    </citation>
    <scope>NUCLEOTIDE SEQUENCE [LARGE SCALE GENOMIC DNA]</scope>
    <source>
        <strain evidence="2 3">DSM 27194</strain>
    </source>
</reference>
<gene>
    <name evidence="2" type="ORF">EHS24_004181</name>
</gene>